<dbReference type="Proteomes" id="UP001221686">
    <property type="component" value="Unassembled WGS sequence"/>
</dbReference>
<reference evidence="1 2" key="1">
    <citation type="submission" date="2022-11" db="EMBL/GenBank/DDBJ databases">
        <title>Minimal conservation of predation-associated metabolite biosynthetic gene clusters underscores biosynthetic potential of Myxococcota including descriptions for ten novel species: Archangium lansinium sp. nov., Myxococcus landrumus sp. nov., Nannocystis bai.</title>
        <authorList>
            <person name="Ahearne A."/>
            <person name="Stevens C."/>
            <person name="Dowd S."/>
        </authorList>
    </citation>
    <scope>NUCLEOTIDE SEQUENCE [LARGE SCALE GENOMIC DNA]</scope>
    <source>
        <strain evidence="1 2">BB15-2</strain>
    </source>
</reference>
<keyword evidence="2" id="KW-1185">Reference proteome</keyword>
<proteinExistence type="predicted"/>
<dbReference type="EMBL" id="JAQNDL010000002">
    <property type="protein sequence ID" value="MDC0719068.1"/>
    <property type="molecule type" value="Genomic_DNA"/>
</dbReference>
<evidence type="ECO:0000313" key="2">
    <source>
        <dbReference type="Proteomes" id="UP001221686"/>
    </source>
</evidence>
<comment type="caution">
    <text evidence="1">The sequence shown here is derived from an EMBL/GenBank/DDBJ whole genome shotgun (WGS) entry which is preliminary data.</text>
</comment>
<dbReference type="RefSeq" id="WP_272087580.1">
    <property type="nucleotide sequence ID" value="NZ_JAQNDL010000002.1"/>
</dbReference>
<organism evidence="1 2">
    <name type="scientific">Nannocystis bainbridge</name>
    <dbReference type="NCBI Taxonomy" id="2995303"/>
    <lineage>
        <taxon>Bacteria</taxon>
        <taxon>Pseudomonadati</taxon>
        <taxon>Myxococcota</taxon>
        <taxon>Polyangia</taxon>
        <taxon>Nannocystales</taxon>
        <taxon>Nannocystaceae</taxon>
        <taxon>Nannocystis</taxon>
    </lineage>
</organism>
<gene>
    <name evidence="1" type="ORF">POL25_19340</name>
</gene>
<evidence type="ECO:0000313" key="1">
    <source>
        <dbReference type="EMBL" id="MDC0719068.1"/>
    </source>
</evidence>
<sequence length="68" mass="7621">MLYDSVEIEFLNHWKYEGKSDAPSDSGATSLTGLFAQEGDGTRAQADVVRRVVLEFAPLRSFVTKKQR</sequence>
<name>A0ABT5E0X0_9BACT</name>
<accession>A0ABT5E0X0</accession>
<protein>
    <submittedName>
        <fullName evidence="1">Uncharacterized protein</fullName>
    </submittedName>
</protein>